<evidence type="ECO:0000259" key="2">
    <source>
        <dbReference type="PROSITE" id="PS50943"/>
    </source>
</evidence>
<dbReference type="Pfam" id="PF01381">
    <property type="entry name" value="HTH_3"/>
    <property type="match status" value="1"/>
</dbReference>
<dbReference type="SMART" id="SM00530">
    <property type="entry name" value="HTH_XRE"/>
    <property type="match status" value="1"/>
</dbReference>
<feature type="region of interest" description="Disordered" evidence="1">
    <location>
        <begin position="1"/>
        <end position="20"/>
    </location>
</feature>
<sequence>MNRTAQVLEQQEPSANKRRDPLDVYVGKRLRRRRVFVGMSQTQLGEAAGISFQQVQKYESGVNRAVPRRLFEFGRTLGVPLSYFFEGYAERRNRQAEQQDKDPVDDVFGTDEALSLVRAYYNLRTPSLRRRIHQLIDELGEA</sequence>
<dbReference type="Proteomes" id="UP001198862">
    <property type="component" value="Unassembled WGS sequence"/>
</dbReference>
<dbReference type="InterPro" id="IPR001387">
    <property type="entry name" value="Cro/C1-type_HTH"/>
</dbReference>
<dbReference type="RefSeq" id="WP_230551270.1">
    <property type="nucleotide sequence ID" value="NZ_JAJISD010000005.1"/>
</dbReference>
<evidence type="ECO:0000256" key="1">
    <source>
        <dbReference type="SAM" id="MobiDB-lite"/>
    </source>
</evidence>
<dbReference type="EMBL" id="JAJISD010000005">
    <property type="protein sequence ID" value="MCC8430081.1"/>
    <property type="molecule type" value="Genomic_DNA"/>
</dbReference>
<proteinExistence type="predicted"/>
<accession>A0ABS8KWY8</accession>
<organism evidence="3 4">
    <name type="scientific">Reyranella aquatilis</name>
    <dbReference type="NCBI Taxonomy" id="2035356"/>
    <lineage>
        <taxon>Bacteria</taxon>
        <taxon>Pseudomonadati</taxon>
        <taxon>Pseudomonadota</taxon>
        <taxon>Alphaproteobacteria</taxon>
        <taxon>Hyphomicrobiales</taxon>
        <taxon>Reyranellaceae</taxon>
        <taxon>Reyranella</taxon>
    </lineage>
</organism>
<dbReference type="PROSITE" id="PS50943">
    <property type="entry name" value="HTH_CROC1"/>
    <property type="match status" value="1"/>
</dbReference>
<dbReference type="Gene3D" id="1.10.260.40">
    <property type="entry name" value="lambda repressor-like DNA-binding domains"/>
    <property type="match status" value="1"/>
</dbReference>
<dbReference type="CDD" id="cd00093">
    <property type="entry name" value="HTH_XRE"/>
    <property type="match status" value="1"/>
</dbReference>
<keyword evidence="4" id="KW-1185">Reference proteome</keyword>
<dbReference type="InterPro" id="IPR010982">
    <property type="entry name" value="Lambda_DNA-bd_dom_sf"/>
</dbReference>
<reference evidence="3 4" key="1">
    <citation type="submission" date="2021-11" db="EMBL/GenBank/DDBJ databases">
        <authorList>
            <person name="Lee D.-H."/>
            <person name="Kim S.-B."/>
        </authorList>
    </citation>
    <scope>NUCLEOTIDE SEQUENCE [LARGE SCALE GENOMIC DNA]</scope>
    <source>
        <strain evidence="3 4">KCTC 52223</strain>
    </source>
</reference>
<protein>
    <submittedName>
        <fullName evidence="3">Helix-turn-helix domain-containing protein</fullName>
    </submittedName>
</protein>
<evidence type="ECO:0000313" key="4">
    <source>
        <dbReference type="Proteomes" id="UP001198862"/>
    </source>
</evidence>
<dbReference type="SUPFAM" id="SSF47413">
    <property type="entry name" value="lambda repressor-like DNA-binding domains"/>
    <property type="match status" value="1"/>
</dbReference>
<name>A0ABS8KWY8_9HYPH</name>
<gene>
    <name evidence="3" type="ORF">LJ725_13975</name>
</gene>
<feature type="domain" description="HTH cro/C1-type" evidence="2">
    <location>
        <begin position="30"/>
        <end position="84"/>
    </location>
</feature>
<comment type="caution">
    <text evidence="3">The sequence shown here is derived from an EMBL/GenBank/DDBJ whole genome shotgun (WGS) entry which is preliminary data.</text>
</comment>
<feature type="compositionally biased region" description="Polar residues" evidence="1">
    <location>
        <begin position="1"/>
        <end position="14"/>
    </location>
</feature>
<evidence type="ECO:0000313" key="3">
    <source>
        <dbReference type="EMBL" id="MCC8430081.1"/>
    </source>
</evidence>